<keyword evidence="4 9" id="KW-0812">Transmembrane</keyword>
<dbReference type="PANTHER" id="PTHR43029">
    <property type="entry name" value="AMMONIUM TRANSPORTER MEP2"/>
    <property type="match status" value="1"/>
</dbReference>
<dbReference type="GO" id="GO:0005886">
    <property type="term" value="C:plasma membrane"/>
    <property type="evidence" value="ECO:0007669"/>
    <property type="project" value="TreeGrafter"/>
</dbReference>
<evidence type="ECO:0000256" key="9">
    <source>
        <dbReference type="SAM" id="Phobius"/>
    </source>
</evidence>
<dbReference type="SUPFAM" id="SSF111352">
    <property type="entry name" value="Ammonium transporter"/>
    <property type="match status" value="1"/>
</dbReference>
<feature type="domain" description="Ammonium transporter AmtB-like" evidence="10">
    <location>
        <begin position="1"/>
        <end position="314"/>
    </location>
</feature>
<keyword evidence="12" id="KW-1185">Reference proteome</keyword>
<evidence type="ECO:0000313" key="11">
    <source>
        <dbReference type="EMBL" id="OMJ18311.1"/>
    </source>
</evidence>
<dbReference type="PANTHER" id="PTHR43029:SF10">
    <property type="entry name" value="AMMONIUM TRANSPORTER MEP2"/>
    <property type="match status" value="1"/>
</dbReference>
<sequence>MFASITPAIALGSVCDRIRFIPAMVFVFLWTTFVYDFISYWSWSSNGWLAKLGALDYAGGTIVHISSGVAGAAFSFFLDGFKKKITPEESKKSNIINVIIGTALLWFGWFGFNAGSGYKADVRAGYAFINTHLATSVGGIVWVILENEPFRRIKSANSKKWKSSSVGFCTGAICALVTITPGSGFVDIWSSIVFGILGPMASYYASSAIEKRGFKDYLGVFGCHGISGIVGSILTGIFASKKVAGFGELTIKGGWVDGNFVQVPIQLLSILVSFAWSAIITLIICYAINFFECMKFKLEVEDNVDHLELDEYAYNYSKINPNYDEDKEPENNDSGSSSETRDDSIPENLTVRNEGRYV</sequence>
<evidence type="ECO:0000313" key="12">
    <source>
        <dbReference type="Proteomes" id="UP000187283"/>
    </source>
</evidence>
<feature type="transmembrane region" description="Helical" evidence="9">
    <location>
        <begin position="217"/>
        <end position="239"/>
    </location>
</feature>
<evidence type="ECO:0000256" key="3">
    <source>
        <dbReference type="ARBA" id="ARBA00022448"/>
    </source>
</evidence>
<dbReference type="Proteomes" id="UP000187283">
    <property type="component" value="Unassembled WGS sequence"/>
</dbReference>
<dbReference type="STRING" id="133412.A0A1R1XUJ9"/>
<feature type="transmembrane region" description="Helical" evidence="9">
    <location>
        <begin position="20"/>
        <end position="41"/>
    </location>
</feature>
<comment type="similarity">
    <text evidence="2">Belongs to the ammonia transporter channel (TC 1.A.11.2) family.</text>
</comment>
<protein>
    <submittedName>
        <fullName evidence="11">Ammonium transporter 1</fullName>
    </submittedName>
</protein>
<evidence type="ECO:0000256" key="7">
    <source>
        <dbReference type="ARBA" id="ARBA00023177"/>
    </source>
</evidence>
<dbReference type="OrthoDB" id="534912at2759"/>
<evidence type="ECO:0000259" key="10">
    <source>
        <dbReference type="Pfam" id="PF00909"/>
    </source>
</evidence>
<keyword evidence="6 9" id="KW-0472">Membrane</keyword>
<dbReference type="Pfam" id="PF00909">
    <property type="entry name" value="Ammonium_transp"/>
    <property type="match status" value="1"/>
</dbReference>
<dbReference type="InterPro" id="IPR029020">
    <property type="entry name" value="Ammonium/urea_transptr"/>
</dbReference>
<dbReference type="InterPro" id="IPR001905">
    <property type="entry name" value="Ammonium_transpt"/>
</dbReference>
<dbReference type="InterPro" id="IPR024041">
    <property type="entry name" value="NH4_transpt_AmtB-like_dom"/>
</dbReference>
<feature type="transmembrane region" description="Helical" evidence="9">
    <location>
        <begin position="124"/>
        <end position="145"/>
    </location>
</feature>
<feature type="transmembrane region" description="Helical" evidence="9">
    <location>
        <begin position="265"/>
        <end position="288"/>
    </location>
</feature>
<accession>A0A1R1XUJ9</accession>
<dbReference type="GO" id="GO:0008519">
    <property type="term" value="F:ammonium channel activity"/>
    <property type="evidence" value="ECO:0007669"/>
    <property type="project" value="InterPro"/>
</dbReference>
<evidence type="ECO:0000256" key="6">
    <source>
        <dbReference type="ARBA" id="ARBA00023136"/>
    </source>
</evidence>
<name>A0A1R1XUJ9_9FUNG</name>
<feature type="transmembrane region" description="Helical" evidence="9">
    <location>
        <begin position="165"/>
        <end position="182"/>
    </location>
</feature>
<reference evidence="11 12" key="1">
    <citation type="submission" date="2017-01" db="EMBL/GenBank/DDBJ databases">
        <authorList>
            <person name="Mah S.A."/>
            <person name="Swanson W.J."/>
            <person name="Moy G.W."/>
            <person name="Vacquier V.D."/>
        </authorList>
    </citation>
    <scope>NUCLEOTIDE SEQUENCE [LARGE SCALE GENOMIC DNA]</scope>
    <source>
        <strain evidence="11 12">GSMNP</strain>
    </source>
</reference>
<feature type="transmembrane region" description="Helical" evidence="9">
    <location>
        <begin position="188"/>
        <end position="205"/>
    </location>
</feature>
<gene>
    <name evidence="11" type="ORF">AYI70_g5421</name>
</gene>
<evidence type="ECO:0000256" key="8">
    <source>
        <dbReference type="SAM" id="MobiDB-lite"/>
    </source>
</evidence>
<keyword evidence="7" id="KW-0924">Ammonia transport</keyword>
<proteinExistence type="inferred from homology"/>
<keyword evidence="5 9" id="KW-1133">Transmembrane helix</keyword>
<feature type="transmembrane region" description="Helical" evidence="9">
    <location>
        <begin position="61"/>
        <end position="81"/>
    </location>
</feature>
<evidence type="ECO:0000256" key="5">
    <source>
        <dbReference type="ARBA" id="ARBA00022989"/>
    </source>
</evidence>
<feature type="transmembrane region" description="Helical" evidence="9">
    <location>
        <begin position="93"/>
        <end position="112"/>
    </location>
</feature>
<keyword evidence="3" id="KW-0813">Transport</keyword>
<comment type="subcellular location">
    <subcellularLocation>
        <location evidence="1">Membrane</location>
        <topology evidence="1">Multi-pass membrane protein</topology>
    </subcellularLocation>
</comment>
<dbReference type="AlphaFoldDB" id="A0A1R1XUJ9"/>
<dbReference type="EMBL" id="LSSN01001788">
    <property type="protein sequence ID" value="OMJ18311.1"/>
    <property type="molecule type" value="Genomic_DNA"/>
</dbReference>
<feature type="region of interest" description="Disordered" evidence="8">
    <location>
        <begin position="320"/>
        <end position="358"/>
    </location>
</feature>
<comment type="caution">
    <text evidence="11">The sequence shown here is derived from an EMBL/GenBank/DDBJ whole genome shotgun (WGS) entry which is preliminary data.</text>
</comment>
<evidence type="ECO:0000256" key="2">
    <source>
        <dbReference type="ARBA" id="ARBA00005887"/>
    </source>
</evidence>
<organism evidence="11 12">
    <name type="scientific">Smittium culicis</name>
    <dbReference type="NCBI Taxonomy" id="133412"/>
    <lineage>
        <taxon>Eukaryota</taxon>
        <taxon>Fungi</taxon>
        <taxon>Fungi incertae sedis</taxon>
        <taxon>Zoopagomycota</taxon>
        <taxon>Kickxellomycotina</taxon>
        <taxon>Harpellomycetes</taxon>
        <taxon>Harpellales</taxon>
        <taxon>Legeriomycetaceae</taxon>
        <taxon>Smittium</taxon>
    </lineage>
</organism>
<evidence type="ECO:0000256" key="1">
    <source>
        <dbReference type="ARBA" id="ARBA00004141"/>
    </source>
</evidence>
<dbReference type="Gene3D" id="1.10.3430.10">
    <property type="entry name" value="Ammonium transporter AmtB like domains"/>
    <property type="match status" value="1"/>
</dbReference>
<evidence type="ECO:0000256" key="4">
    <source>
        <dbReference type="ARBA" id="ARBA00022692"/>
    </source>
</evidence>